<dbReference type="InterPro" id="IPR046462">
    <property type="entry name" value="TerL_nuclease"/>
</dbReference>
<dbReference type="RefSeq" id="WP_185015666.1">
    <property type="nucleotide sequence ID" value="NZ_AYKH01000030.1"/>
</dbReference>
<keyword evidence="4" id="KW-1185">Reference proteome</keyword>
<name>A0A423PJ12_9GAMM</name>
<feature type="domain" description="Terminase large subunit-like ATPase" evidence="1">
    <location>
        <begin position="48"/>
        <end position="193"/>
    </location>
</feature>
<dbReference type="PANTHER" id="PTHR41287">
    <property type="match status" value="1"/>
</dbReference>
<reference evidence="3 4" key="1">
    <citation type="submission" date="2013-10" db="EMBL/GenBank/DDBJ databases">
        <title>Salinisphaera orenii MK-B5 Genome Sequencing.</title>
        <authorList>
            <person name="Lai Q."/>
            <person name="Li C."/>
            <person name="Shao Z."/>
        </authorList>
    </citation>
    <scope>NUCLEOTIDE SEQUENCE [LARGE SCALE GENOMIC DNA]</scope>
    <source>
        <strain evidence="3 4">MK-B5</strain>
    </source>
</reference>
<gene>
    <name evidence="3" type="ORF">SAOR_12015</name>
</gene>
<dbReference type="InterPro" id="IPR046461">
    <property type="entry name" value="TerL_ATPase"/>
</dbReference>
<dbReference type="Proteomes" id="UP000283993">
    <property type="component" value="Unassembled WGS sequence"/>
</dbReference>
<dbReference type="Pfam" id="PF20441">
    <property type="entry name" value="TerL_nuclease"/>
    <property type="match status" value="1"/>
</dbReference>
<evidence type="ECO:0000259" key="1">
    <source>
        <dbReference type="Pfam" id="PF03354"/>
    </source>
</evidence>
<evidence type="ECO:0000259" key="2">
    <source>
        <dbReference type="Pfam" id="PF20441"/>
    </source>
</evidence>
<dbReference type="GO" id="GO:0004519">
    <property type="term" value="F:endonuclease activity"/>
    <property type="evidence" value="ECO:0007669"/>
    <property type="project" value="InterPro"/>
</dbReference>
<dbReference type="PANTHER" id="PTHR41287:SF1">
    <property type="entry name" value="PROTEIN YMFN"/>
    <property type="match status" value="1"/>
</dbReference>
<accession>A0A423PJ12</accession>
<evidence type="ECO:0000313" key="4">
    <source>
        <dbReference type="Proteomes" id="UP000283993"/>
    </source>
</evidence>
<dbReference type="InterPro" id="IPR005021">
    <property type="entry name" value="Terminase_largesu-like"/>
</dbReference>
<proteinExistence type="predicted"/>
<dbReference type="EMBL" id="AYKH01000030">
    <property type="protein sequence ID" value="ROO25578.1"/>
    <property type="molecule type" value="Genomic_DNA"/>
</dbReference>
<dbReference type="Pfam" id="PF03354">
    <property type="entry name" value="TerL_ATPase"/>
    <property type="match status" value="1"/>
</dbReference>
<sequence length="501" mass="54579">MARAKQAIDFIGGLKVPEGPRAGKPLKLAPFQRQFIRKSLRGGNKIGVLSVARGNGKSAISGGLALGHLVGAWSPQPRREIIVAARTRDQAQIVWNYVAGLALTMDPAEYEKLTFRRGQKLEIEYDGEHILRCISAEPKNALGSSPTLCIMDERAHWPDDKGDDLESALLSGLGKRSGVCLMISTSASSNAHSFSRWLDDPPPGTYTQEHRPEPGLPVDDMDSILLANPGSKHGIGSSPEWLQTQATMAIARGGSVLSKYRLFNRNERTSGERRDRLMTLDEWLEVESSDPPQRDGHAIVGIDLGGTASMSACAMYWPTSGRLEVFGAFGNDPTLEDRGQRDGVSDSYVEMHQRGELIVMGQKVVPADSFIAEIVKRLDGWPMACIVGDRYRKGEFQEALFAAGVRVPIVWRGNGFKDGGEDTARFTKAVFDGRVSMAPSRLMASAVNDCVVVTDDSGNSKLTKKRSLGRIDPVSAASLAIAEGVRRQDRPIPERKGLTWA</sequence>
<organism evidence="3 4">
    <name type="scientific">Salinisphaera orenii MK-B5</name>
    <dbReference type="NCBI Taxonomy" id="856730"/>
    <lineage>
        <taxon>Bacteria</taxon>
        <taxon>Pseudomonadati</taxon>
        <taxon>Pseudomonadota</taxon>
        <taxon>Gammaproteobacteria</taxon>
        <taxon>Salinisphaerales</taxon>
        <taxon>Salinisphaeraceae</taxon>
        <taxon>Salinisphaera</taxon>
    </lineage>
</organism>
<feature type="domain" description="Terminase large subunit-like endonuclease" evidence="2">
    <location>
        <begin position="243"/>
        <end position="479"/>
    </location>
</feature>
<dbReference type="Gene3D" id="3.40.50.300">
    <property type="entry name" value="P-loop containing nucleotide triphosphate hydrolases"/>
    <property type="match status" value="1"/>
</dbReference>
<comment type="caution">
    <text evidence="3">The sequence shown here is derived from an EMBL/GenBank/DDBJ whole genome shotgun (WGS) entry which is preliminary data.</text>
</comment>
<dbReference type="AlphaFoldDB" id="A0A423PJ12"/>
<protein>
    <submittedName>
        <fullName evidence="3">Terminase</fullName>
    </submittedName>
</protein>
<evidence type="ECO:0000313" key="3">
    <source>
        <dbReference type="EMBL" id="ROO25578.1"/>
    </source>
</evidence>
<dbReference type="InterPro" id="IPR027417">
    <property type="entry name" value="P-loop_NTPase"/>
</dbReference>